<comment type="caution">
    <text evidence="1">The sequence shown here is derived from an EMBL/GenBank/DDBJ whole genome shotgun (WGS) entry which is preliminary data.</text>
</comment>
<dbReference type="PANTHER" id="PTHR28037:SF1">
    <property type="entry name" value="ALCOHOL O-ACETYLTRANSFERASE 1-RELATED"/>
    <property type="match status" value="1"/>
</dbReference>
<dbReference type="EMBL" id="CAJVPQ010000690">
    <property type="protein sequence ID" value="CAG8502908.1"/>
    <property type="molecule type" value="Genomic_DNA"/>
</dbReference>
<dbReference type="OrthoDB" id="2150604at2759"/>
<proteinExistence type="predicted"/>
<dbReference type="Pfam" id="PF07247">
    <property type="entry name" value="AATase"/>
    <property type="match status" value="1"/>
</dbReference>
<keyword evidence="2" id="KW-1185">Reference proteome</keyword>
<gene>
    <name evidence="1" type="ORF">FCALED_LOCUS3798</name>
</gene>
<evidence type="ECO:0000313" key="2">
    <source>
        <dbReference type="Proteomes" id="UP000789570"/>
    </source>
</evidence>
<dbReference type="InterPro" id="IPR052058">
    <property type="entry name" value="Alcohol_O-acetyltransferase"/>
</dbReference>
<dbReference type="AlphaFoldDB" id="A0A9N8ZP27"/>
<accession>A0A9N8ZP27</accession>
<name>A0A9N8ZP27_9GLOM</name>
<dbReference type="InterPro" id="IPR010828">
    <property type="entry name" value="Atf2/Sli1-like"/>
</dbReference>
<reference evidence="1" key="1">
    <citation type="submission" date="2021-06" db="EMBL/GenBank/DDBJ databases">
        <authorList>
            <person name="Kallberg Y."/>
            <person name="Tangrot J."/>
            <person name="Rosling A."/>
        </authorList>
    </citation>
    <scope>NUCLEOTIDE SEQUENCE</scope>
    <source>
        <strain evidence="1">UK204</strain>
    </source>
</reference>
<sequence length="530" mass="60650">MKINNESNVDVVRPLGLLERYFQMTHDVEHYCNVGLLIRYKIPLKFSLASTPSTPIPTEIKDAILRILYPTLERMISKQQALAVAFAELYSSKPLFIRLREMDLSRIVKFVVVNDDKDIERLLEDEHNKKFNVEDQTLPLWRIVVGIRSACDEQDISNNWNLLIGIFWHHSIGDGRSALVIYTSFQESLLETQSIKSDSTKELTTKIKLPQHSTIPLGKPIEECLEFDLSLAQTVKELFKFYLLPTFLVKKQLKGCWLGDSPSFSFTKNHTKTLLYSITADELNVLLRLSKQHKTTITSIFNIALIFSAYHHLILGSNQDDNSVSEYARELAPFDAINLATCINLRPYTTPMTPWTQMGVYISGNESIYKYPTVKNNYPQMDFWKMSKEFRSDLINNGVPHSINFLGNLKLLPNESQKYKNVLINKANDGIMGRDCSMMVSNIGKFSELTSENPIDNEWKVNDLIFCQSSVTMYSAFTINVISFEDKLTFTICYQDGVVNHNKVEKFGEGTVKCLKKLVQNENVSLQDLA</sequence>
<protein>
    <submittedName>
        <fullName evidence="1">9298_t:CDS:1</fullName>
    </submittedName>
</protein>
<organism evidence="1 2">
    <name type="scientific">Funneliformis caledonium</name>
    <dbReference type="NCBI Taxonomy" id="1117310"/>
    <lineage>
        <taxon>Eukaryota</taxon>
        <taxon>Fungi</taxon>
        <taxon>Fungi incertae sedis</taxon>
        <taxon>Mucoromycota</taxon>
        <taxon>Glomeromycotina</taxon>
        <taxon>Glomeromycetes</taxon>
        <taxon>Glomerales</taxon>
        <taxon>Glomeraceae</taxon>
        <taxon>Funneliformis</taxon>
    </lineage>
</organism>
<evidence type="ECO:0000313" key="1">
    <source>
        <dbReference type="EMBL" id="CAG8502908.1"/>
    </source>
</evidence>
<dbReference type="Proteomes" id="UP000789570">
    <property type="component" value="Unassembled WGS sequence"/>
</dbReference>
<dbReference type="PANTHER" id="PTHR28037">
    <property type="entry name" value="ALCOHOL O-ACETYLTRANSFERASE 1-RELATED"/>
    <property type="match status" value="1"/>
</dbReference>